<dbReference type="GO" id="GO:0004806">
    <property type="term" value="F:triacylglycerol lipase activity"/>
    <property type="evidence" value="ECO:0007669"/>
    <property type="project" value="TreeGrafter"/>
</dbReference>
<keyword evidence="3" id="KW-1185">Reference proteome</keyword>
<evidence type="ECO:0000313" key="2">
    <source>
        <dbReference type="EMBL" id="PIO44963.1"/>
    </source>
</evidence>
<dbReference type="KEGG" id="pht:BLM14_21505"/>
<dbReference type="NCBIfam" id="TIGR02427">
    <property type="entry name" value="protocat_pcaD"/>
    <property type="match status" value="1"/>
</dbReference>
<dbReference type="EMBL" id="MZMT01000025">
    <property type="protein sequence ID" value="PIO44963.1"/>
    <property type="molecule type" value="Genomic_DNA"/>
</dbReference>
<dbReference type="InterPro" id="IPR050471">
    <property type="entry name" value="AB_hydrolase"/>
</dbReference>
<dbReference type="OrthoDB" id="9793083at2"/>
<dbReference type="PANTHER" id="PTHR43433">
    <property type="entry name" value="HYDROLASE, ALPHA/BETA FOLD FAMILY PROTEIN"/>
    <property type="match status" value="1"/>
</dbReference>
<evidence type="ECO:0000259" key="1">
    <source>
        <dbReference type="Pfam" id="PF00561"/>
    </source>
</evidence>
<dbReference type="PANTHER" id="PTHR43433:SF5">
    <property type="entry name" value="AB HYDROLASE-1 DOMAIN-CONTAINING PROTEIN"/>
    <property type="match status" value="1"/>
</dbReference>
<feature type="domain" description="AB hydrolase-1" evidence="1">
    <location>
        <begin position="26"/>
        <end position="249"/>
    </location>
</feature>
<sequence>MPYLDLPSHRLHYRIDGDTAGSQSKPWLIFCNSLGTDLHMWDAQVAGLWRHFRMLRYDRRGHGLSSAPPPPYGLSDLGNDVLALLDALQIERVHFCGLSIGGLTGQWLGIHAGQRLGSIAVCATSAKIGTAESWTARMDAVRENGLAALTAATAERWFSPSFNAVEPGGTVGKVLDSFVATSIDGYIGCCAALAGADLRDGIERIANPLLAVSGDDDPVCPPADLESIAAGVQQGRHLSLPGRHIVNIESAHTFNAALLEFFNSNAVDDSRVNHSCAEEFSVLQPTWRAVDTET</sequence>
<dbReference type="RefSeq" id="WP_100001970.1">
    <property type="nucleotide sequence ID" value="NZ_CP017941.1"/>
</dbReference>
<name>A0A2N9VZP5_9HYPH</name>
<comment type="caution">
    <text evidence="2">The sequence shown here is derived from an EMBL/GenBank/DDBJ whole genome shotgun (WGS) entry which is preliminary data.</text>
</comment>
<gene>
    <name evidence="2" type="ORF">B5P45_09865</name>
</gene>
<dbReference type="GO" id="GO:0046503">
    <property type="term" value="P:glycerolipid catabolic process"/>
    <property type="evidence" value="ECO:0007669"/>
    <property type="project" value="TreeGrafter"/>
</dbReference>
<dbReference type="InterPro" id="IPR029058">
    <property type="entry name" value="AB_hydrolase_fold"/>
</dbReference>
<dbReference type="Proteomes" id="UP000232163">
    <property type="component" value="Unassembled WGS sequence"/>
</dbReference>
<dbReference type="GO" id="GO:0042952">
    <property type="term" value="P:beta-ketoadipate pathway"/>
    <property type="evidence" value="ECO:0007669"/>
    <property type="project" value="InterPro"/>
</dbReference>
<proteinExistence type="predicted"/>
<dbReference type="InterPro" id="IPR026968">
    <property type="entry name" value="PcaD/CatD"/>
</dbReference>
<dbReference type="SUPFAM" id="SSF53474">
    <property type="entry name" value="alpha/beta-Hydrolases"/>
    <property type="match status" value="1"/>
</dbReference>
<dbReference type="AlphaFoldDB" id="A0A2N9VZP5"/>
<dbReference type="Pfam" id="PF00561">
    <property type="entry name" value="Abhydrolase_1"/>
    <property type="match status" value="1"/>
</dbReference>
<accession>A0A2N9VZP5</accession>
<organism evidence="2 3">
    <name type="scientific">Phyllobacterium zundukense</name>
    <dbReference type="NCBI Taxonomy" id="1867719"/>
    <lineage>
        <taxon>Bacteria</taxon>
        <taxon>Pseudomonadati</taxon>
        <taxon>Pseudomonadota</taxon>
        <taxon>Alphaproteobacteria</taxon>
        <taxon>Hyphomicrobiales</taxon>
        <taxon>Phyllobacteriaceae</taxon>
        <taxon>Phyllobacterium</taxon>
    </lineage>
</organism>
<reference evidence="2 3" key="1">
    <citation type="journal article" date="2017" name="Int J Environ Stud">
        <title>Does the Miocene-Pliocene relict legume Oxytropis triphylla form nitrogen-fixing nodules with a combination of bacterial strains?</title>
        <authorList>
            <person name="Safronova V."/>
            <person name="Belimov A."/>
            <person name="Sazanova A."/>
            <person name="Kuznetsova I."/>
            <person name="Popova J."/>
            <person name="Andronov E."/>
            <person name="Verkhozina A."/>
            <person name="Tikhonovich I."/>
        </authorList>
    </citation>
    <scope>NUCLEOTIDE SEQUENCE [LARGE SCALE GENOMIC DNA]</scope>
    <source>
        <strain evidence="2 3">Tri-38</strain>
    </source>
</reference>
<protein>
    <submittedName>
        <fullName evidence="2">3-oxoadipate enol-lactonase</fullName>
    </submittedName>
</protein>
<dbReference type="GO" id="GO:0047570">
    <property type="term" value="F:3-oxoadipate enol-lactonase activity"/>
    <property type="evidence" value="ECO:0007669"/>
    <property type="project" value="InterPro"/>
</dbReference>
<dbReference type="Gene3D" id="3.40.50.1820">
    <property type="entry name" value="alpha/beta hydrolase"/>
    <property type="match status" value="1"/>
</dbReference>
<evidence type="ECO:0000313" key="3">
    <source>
        <dbReference type="Proteomes" id="UP000232163"/>
    </source>
</evidence>
<dbReference type="InterPro" id="IPR000073">
    <property type="entry name" value="AB_hydrolase_1"/>
</dbReference>